<protein>
    <submittedName>
        <fullName evidence="2">Uncharacterized protein</fullName>
    </submittedName>
</protein>
<dbReference type="PANTHER" id="PTHR38681:SF1">
    <property type="entry name" value="RETROVIRUS-RELATED POL POLYPROTEIN FROM TRANSPOSON 412-LIKE PROTEIN"/>
    <property type="match status" value="1"/>
</dbReference>
<dbReference type="AlphaFoldDB" id="A0A5S6QB03"/>
<reference evidence="2" key="1">
    <citation type="submission" date="2019-12" db="UniProtKB">
        <authorList>
            <consortium name="WormBaseParasite"/>
        </authorList>
    </citation>
    <scope>IDENTIFICATION</scope>
</reference>
<evidence type="ECO:0000313" key="2">
    <source>
        <dbReference type="WBParaSite" id="TMUE_1000004378.1"/>
    </source>
</evidence>
<dbReference type="Proteomes" id="UP000046395">
    <property type="component" value="Unassembled WGS sequence"/>
</dbReference>
<keyword evidence="1" id="KW-1185">Reference proteome</keyword>
<name>A0A5S6QB03_TRIMR</name>
<organism evidence="1 2">
    <name type="scientific">Trichuris muris</name>
    <name type="common">Mouse whipworm</name>
    <dbReference type="NCBI Taxonomy" id="70415"/>
    <lineage>
        <taxon>Eukaryota</taxon>
        <taxon>Metazoa</taxon>
        <taxon>Ecdysozoa</taxon>
        <taxon>Nematoda</taxon>
        <taxon>Enoplea</taxon>
        <taxon>Dorylaimia</taxon>
        <taxon>Trichinellida</taxon>
        <taxon>Trichuridae</taxon>
        <taxon>Trichuris</taxon>
    </lineage>
</organism>
<dbReference type="WBParaSite" id="TMUE_1000004378.1">
    <property type="protein sequence ID" value="TMUE_1000004378.1"/>
    <property type="gene ID" value="WBGene00298934"/>
</dbReference>
<sequence length="159" mass="18227">MPAPRSTPKSTYGRGLCPEINTIGYCIRIISMLTWPEDASASVNMEQGPESGRKDMHIGDEPLSWEKDWERSSVIGKRMASIRPVPPREHPNRPFHIDRNLESSTNVFVRCQTAGSQLQPRYRGPFKVLTKRRKYFILDINGKRETISLDRLKPAFLES</sequence>
<dbReference type="STRING" id="70415.A0A5S6QB03"/>
<dbReference type="PANTHER" id="PTHR38681">
    <property type="entry name" value="RETROVIRUS-RELATED POL POLYPROTEIN FROM TRANSPOSON 412-LIKE PROTEIN-RELATED"/>
    <property type="match status" value="1"/>
</dbReference>
<proteinExistence type="predicted"/>
<evidence type="ECO:0000313" key="1">
    <source>
        <dbReference type="Proteomes" id="UP000046395"/>
    </source>
</evidence>
<accession>A0A5S6QB03</accession>